<dbReference type="EMBL" id="JARIHO010000019">
    <property type="protein sequence ID" value="KAJ7347224.1"/>
    <property type="molecule type" value="Genomic_DNA"/>
</dbReference>
<accession>A0AAD7A1S9</accession>
<evidence type="ECO:0000313" key="2">
    <source>
        <dbReference type="EMBL" id="KAJ7347224.1"/>
    </source>
</evidence>
<evidence type="ECO:0000313" key="3">
    <source>
        <dbReference type="Proteomes" id="UP001218218"/>
    </source>
</evidence>
<gene>
    <name evidence="2" type="ORF">DFH08DRAFT_867632</name>
</gene>
<proteinExistence type="predicted"/>
<comment type="caution">
    <text evidence="2">The sequence shown here is derived from an EMBL/GenBank/DDBJ whole genome shotgun (WGS) entry which is preliminary data.</text>
</comment>
<name>A0AAD7A1S9_9AGAR</name>
<sequence>MQLSIFHRLLLSTLLSIPAAKAWGVVLENNCGFGTATIVHNGVIIAVAQGNRTDAVAFITPTTFPVVIQGFLQTEPCCANDLTKVYNTSISSVLEPSVTSTQIELKGPIDNSAPFIQVSTVYFIACPTTGSICASPTNCNLAAVSCPGQADIGATFCKDTI</sequence>
<protein>
    <submittedName>
        <fullName evidence="2">Uncharacterized protein</fullName>
    </submittedName>
</protein>
<reference evidence="2" key="1">
    <citation type="submission" date="2023-03" db="EMBL/GenBank/DDBJ databases">
        <title>Massive genome expansion in bonnet fungi (Mycena s.s.) driven by repeated elements and novel gene families across ecological guilds.</title>
        <authorList>
            <consortium name="Lawrence Berkeley National Laboratory"/>
            <person name="Harder C.B."/>
            <person name="Miyauchi S."/>
            <person name="Viragh M."/>
            <person name="Kuo A."/>
            <person name="Thoen E."/>
            <person name="Andreopoulos B."/>
            <person name="Lu D."/>
            <person name="Skrede I."/>
            <person name="Drula E."/>
            <person name="Henrissat B."/>
            <person name="Morin E."/>
            <person name="Kohler A."/>
            <person name="Barry K."/>
            <person name="LaButti K."/>
            <person name="Morin E."/>
            <person name="Salamov A."/>
            <person name="Lipzen A."/>
            <person name="Mereny Z."/>
            <person name="Hegedus B."/>
            <person name="Baldrian P."/>
            <person name="Stursova M."/>
            <person name="Weitz H."/>
            <person name="Taylor A."/>
            <person name="Grigoriev I.V."/>
            <person name="Nagy L.G."/>
            <person name="Martin F."/>
            <person name="Kauserud H."/>
        </authorList>
    </citation>
    <scope>NUCLEOTIDE SEQUENCE</scope>
    <source>
        <strain evidence="2">CBHHK002</strain>
    </source>
</reference>
<keyword evidence="1" id="KW-0732">Signal</keyword>
<dbReference type="Proteomes" id="UP001218218">
    <property type="component" value="Unassembled WGS sequence"/>
</dbReference>
<keyword evidence="3" id="KW-1185">Reference proteome</keyword>
<dbReference type="AlphaFoldDB" id="A0AAD7A1S9"/>
<organism evidence="2 3">
    <name type="scientific">Mycena albidolilacea</name>
    <dbReference type="NCBI Taxonomy" id="1033008"/>
    <lineage>
        <taxon>Eukaryota</taxon>
        <taxon>Fungi</taxon>
        <taxon>Dikarya</taxon>
        <taxon>Basidiomycota</taxon>
        <taxon>Agaricomycotina</taxon>
        <taxon>Agaricomycetes</taxon>
        <taxon>Agaricomycetidae</taxon>
        <taxon>Agaricales</taxon>
        <taxon>Marasmiineae</taxon>
        <taxon>Mycenaceae</taxon>
        <taxon>Mycena</taxon>
    </lineage>
</organism>
<feature type="signal peptide" evidence="1">
    <location>
        <begin position="1"/>
        <end position="22"/>
    </location>
</feature>
<evidence type="ECO:0000256" key="1">
    <source>
        <dbReference type="SAM" id="SignalP"/>
    </source>
</evidence>
<feature type="chain" id="PRO_5042216192" evidence="1">
    <location>
        <begin position="23"/>
        <end position="161"/>
    </location>
</feature>